<reference evidence="1 2" key="1">
    <citation type="submission" date="2020-02" db="EMBL/GenBank/DDBJ databases">
        <title>Genome sequencing for Kineobactrum sp. M2.</title>
        <authorList>
            <person name="Park S.-J."/>
        </authorList>
    </citation>
    <scope>NUCLEOTIDE SEQUENCE [LARGE SCALE GENOMIC DNA]</scope>
    <source>
        <strain evidence="1 2">M2</strain>
    </source>
</reference>
<sequence>MKNKPDFVLVLMVAFGVGVLVTLLLPMAANDTAAAPASELQAGVIVGN</sequence>
<proteinExistence type="predicted"/>
<keyword evidence="2" id="KW-1185">Reference proteome</keyword>
<gene>
    <name evidence="1" type="ORF">G3T16_08810</name>
</gene>
<dbReference type="Proteomes" id="UP000477680">
    <property type="component" value="Chromosome"/>
</dbReference>
<organism evidence="1 2">
    <name type="scientific">Kineobactrum salinum</name>
    <dbReference type="NCBI Taxonomy" id="2708301"/>
    <lineage>
        <taxon>Bacteria</taxon>
        <taxon>Pseudomonadati</taxon>
        <taxon>Pseudomonadota</taxon>
        <taxon>Gammaproteobacteria</taxon>
        <taxon>Cellvibrionales</taxon>
        <taxon>Halieaceae</taxon>
        <taxon>Kineobactrum</taxon>
    </lineage>
</organism>
<dbReference type="AlphaFoldDB" id="A0A6C0U0F4"/>
<dbReference type="RefSeq" id="WP_163494735.1">
    <property type="nucleotide sequence ID" value="NZ_CP048711.1"/>
</dbReference>
<evidence type="ECO:0000313" key="1">
    <source>
        <dbReference type="EMBL" id="QIB65486.1"/>
    </source>
</evidence>
<protein>
    <submittedName>
        <fullName evidence="1">Uncharacterized protein</fullName>
    </submittedName>
</protein>
<dbReference type="EMBL" id="CP048711">
    <property type="protein sequence ID" value="QIB65486.1"/>
    <property type="molecule type" value="Genomic_DNA"/>
</dbReference>
<name>A0A6C0U0F4_9GAMM</name>
<evidence type="ECO:0000313" key="2">
    <source>
        <dbReference type="Proteomes" id="UP000477680"/>
    </source>
</evidence>
<dbReference type="KEGG" id="kim:G3T16_08810"/>
<accession>A0A6C0U0F4</accession>